<organism evidence="1 2">
    <name type="scientific">Pseudomonas syringae pv. coryli</name>
    <dbReference type="NCBI Taxonomy" id="317659"/>
    <lineage>
        <taxon>Bacteria</taxon>
        <taxon>Pseudomonadati</taxon>
        <taxon>Pseudomonadota</taxon>
        <taxon>Gammaproteobacteria</taxon>
        <taxon>Pseudomonadales</taxon>
        <taxon>Pseudomonadaceae</taxon>
        <taxon>Pseudomonas</taxon>
    </lineage>
</organism>
<protein>
    <submittedName>
        <fullName evidence="1">LysR family transcriptional regulator</fullName>
    </submittedName>
</protein>
<sequence>MATGRVQRIVGETGHAAQAFRLDRGQTKTLVEQRLAHRHGDGQVVRGHHRTENARVRRWQFRIDLRHRATGHQECDALVQRAKQTFQVLTVCGQNIECHQHARSRAWVDDAALMQAVKLVVVLRFLTVRRFGDFCRCCGKYVATQAAASQRGPCSAKPHQHAAALQGGRSVACFWIAVRIFHRAVLQ</sequence>
<dbReference type="EMBL" id="LJQC01001137">
    <property type="protein sequence ID" value="KPW83369.1"/>
    <property type="molecule type" value="Genomic_DNA"/>
</dbReference>
<evidence type="ECO:0000313" key="2">
    <source>
        <dbReference type="Proteomes" id="UP000051335"/>
    </source>
</evidence>
<dbReference type="Proteomes" id="UP000051335">
    <property type="component" value="Unassembled WGS sequence"/>
</dbReference>
<comment type="caution">
    <text evidence="1">The sequence shown here is derived from an EMBL/GenBank/DDBJ whole genome shotgun (WGS) entry which is preliminary data.</text>
</comment>
<dbReference type="AlphaFoldDB" id="A0A0P9PF37"/>
<reference evidence="1 2" key="1">
    <citation type="submission" date="2015-09" db="EMBL/GenBank/DDBJ databases">
        <title>Genome announcement of multiple Pseudomonas syringae strains.</title>
        <authorList>
            <person name="Thakur S."/>
            <person name="Wang P.W."/>
            <person name="Gong Y."/>
            <person name="Weir B.S."/>
            <person name="Guttman D.S."/>
        </authorList>
    </citation>
    <scope>NUCLEOTIDE SEQUENCE [LARGE SCALE GENOMIC DNA]</scope>
    <source>
        <strain evidence="1 2">ICMP17001</strain>
    </source>
</reference>
<accession>A0A0P9PF37</accession>
<name>A0A0P9PF37_9PSED</name>
<keyword evidence="2" id="KW-1185">Reference proteome</keyword>
<evidence type="ECO:0000313" key="1">
    <source>
        <dbReference type="EMBL" id="KPW83369.1"/>
    </source>
</evidence>
<gene>
    <name evidence="1" type="ORF">ALO75_200087</name>
</gene>
<proteinExistence type="predicted"/>